<keyword evidence="2" id="KW-1185">Reference proteome</keyword>
<accession>A0A2T0S8P4</accession>
<organism evidence="1 2">
    <name type="scientific">Spirosoma oryzae</name>
    <dbReference type="NCBI Taxonomy" id="1469603"/>
    <lineage>
        <taxon>Bacteria</taxon>
        <taxon>Pseudomonadati</taxon>
        <taxon>Bacteroidota</taxon>
        <taxon>Cytophagia</taxon>
        <taxon>Cytophagales</taxon>
        <taxon>Cytophagaceae</taxon>
        <taxon>Spirosoma</taxon>
    </lineage>
</organism>
<dbReference type="Proteomes" id="UP000238375">
    <property type="component" value="Unassembled WGS sequence"/>
</dbReference>
<dbReference type="EMBL" id="PVTE01000025">
    <property type="protein sequence ID" value="PRY29807.1"/>
    <property type="molecule type" value="Genomic_DNA"/>
</dbReference>
<reference evidence="1 2" key="1">
    <citation type="submission" date="2018-03" db="EMBL/GenBank/DDBJ databases">
        <title>Genomic Encyclopedia of Archaeal and Bacterial Type Strains, Phase II (KMG-II): from individual species to whole genera.</title>
        <authorList>
            <person name="Goeker M."/>
        </authorList>
    </citation>
    <scope>NUCLEOTIDE SEQUENCE [LARGE SCALE GENOMIC DNA]</scope>
    <source>
        <strain evidence="1 2">DSM 28354</strain>
    </source>
</reference>
<name>A0A2T0S8P4_9BACT</name>
<evidence type="ECO:0000313" key="2">
    <source>
        <dbReference type="Proteomes" id="UP000238375"/>
    </source>
</evidence>
<sequence>MCCNGQRAYPSENTNNLMLVIDNLIAQSKQPGSGGSGLITITQTLGPGTTALAAATVPGKWKAYLNLAGTSLQASFSLTITRPAGGGKAELSLDESSIFSNTSNYQVTFDSDSSGRLLISCPTFPAAGLPGAVTAKLATESLLTLTA</sequence>
<proteinExistence type="predicted"/>
<dbReference type="AlphaFoldDB" id="A0A2T0S8P4"/>
<protein>
    <submittedName>
        <fullName evidence="1">Uncharacterized protein</fullName>
    </submittedName>
</protein>
<evidence type="ECO:0000313" key="1">
    <source>
        <dbReference type="EMBL" id="PRY29807.1"/>
    </source>
</evidence>
<gene>
    <name evidence="1" type="ORF">CLV58_12569</name>
</gene>
<comment type="caution">
    <text evidence="1">The sequence shown here is derived from an EMBL/GenBank/DDBJ whole genome shotgun (WGS) entry which is preliminary data.</text>
</comment>
<dbReference type="RefSeq" id="WP_106140086.1">
    <property type="nucleotide sequence ID" value="NZ_PVTE01000025.1"/>
</dbReference>